<dbReference type="CDD" id="cd00761">
    <property type="entry name" value="Glyco_tranf_GTA_type"/>
    <property type="match status" value="1"/>
</dbReference>
<dbReference type="Gene3D" id="3.90.550.10">
    <property type="entry name" value="Spore Coat Polysaccharide Biosynthesis Protein SpsA, Chain A"/>
    <property type="match status" value="1"/>
</dbReference>
<reference evidence="3 4" key="1">
    <citation type="journal article" date="2019" name="Nat. Microbiol.">
        <title>Mediterranean grassland soil C-N compound turnover is dependent on rainfall and depth, and is mediated by genomically divergent microorganisms.</title>
        <authorList>
            <person name="Diamond S."/>
            <person name="Andeer P.F."/>
            <person name="Li Z."/>
            <person name="Crits-Christoph A."/>
            <person name="Burstein D."/>
            <person name="Anantharaman K."/>
            <person name="Lane K.R."/>
            <person name="Thomas B.C."/>
            <person name="Pan C."/>
            <person name="Northen T.R."/>
            <person name="Banfield J.F."/>
        </authorList>
    </citation>
    <scope>NUCLEOTIDE SEQUENCE [LARGE SCALE GENOMIC DNA]</scope>
    <source>
        <strain evidence="3">NP_5</strain>
    </source>
</reference>
<proteinExistence type="predicted"/>
<evidence type="ECO:0000313" key="3">
    <source>
        <dbReference type="EMBL" id="TMJ08520.1"/>
    </source>
</evidence>
<evidence type="ECO:0000259" key="2">
    <source>
        <dbReference type="Pfam" id="PF00535"/>
    </source>
</evidence>
<name>A0A537LKL1_9BACT</name>
<evidence type="ECO:0000256" key="1">
    <source>
        <dbReference type="SAM" id="MobiDB-lite"/>
    </source>
</evidence>
<dbReference type="Proteomes" id="UP000320393">
    <property type="component" value="Unassembled WGS sequence"/>
</dbReference>
<dbReference type="Pfam" id="PF00535">
    <property type="entry name" value="Glycos_transf_2"/>
    <property type="match status" value="1"/>
</dbReference>
<feature type="region of interest" description="Disordered" evidence="1">
    <location>
        <begin position="305"/>
        <end position="325"/>
    </location>
</feature>
<gene>
    <name evidence="3" type="ORF">E6H02_09815</name>
</gene>
<organism evidence="3 4">
    <name type="scientific">Candidatus Segetimicrobium genomatis</name>
    <dbReference type="NCBI Taxonomy" id="2569760"/>
    <lineage>
        <taxon>Bacteria</taxon>
        <taxon>Bacillati</taxon>
        <taxon>Candidatus Sysuimicrobiota</taxon>
        <taxon>Candidatus Sysuimicrobiia</taxon>
        <taxon>Candidatus Sysuimicrobiales</taxon>
        <taxon>Candidatus Segetimicrobiaceae</taxon>
        <taxon>Candidatus Segetimicrobium</taxon>
    </lineage>
</organism>
<dbReference type="AlphaFoldDB" id="A0A537LKL1"/>
<dbReference type="InterPro" id="IPR029044">
    <property type="entry name" value="Nucleotide-diphossugar_trans"/>
</dbReference>
<comment type="caution">
    <text evidence="3">The sequence shown here is derived from an EMBL/GenBank/DDBJ whole genome shotgun (WGS) entry which is preliminary data.</text>
</comment>
<protein>
    <submittedName>
        <fullName evidence="3">Glycosyltransferase family 2 protein</fullName>
    </submittedName>
</protein>
<dbReference type="InterPro" id="IPR050834">
    <property type="entry name" value="Glycosyltransf_2"/>
</dbReference>
<dbReference type="PANTHER" id="PTHR43685">
    <property type="entry name" value="GLYCOSYLTRANSFERASE"/>
    <property type="match status" value="1"/>
</dbReference>
<dbReference type="InterPro" id="IPR001173">
    <property type="entry name" value="Glyco_trans_2-like"/>
</dbReference>
<dbReference type="SUPFAM" id="SSF53448">
    <property type="entry name" value="Nucleotide-diphospho-sugar transferases"/>
    <property type="match status" value="1"/>
</dbReference>
<accession>A0A537LKL1</accession>
<dbReference type="PANTHER" id="PTHR43685:SF3">
    <property type="entry name" value="SLR2126 PROTEIN"/>
    <property type="match status" value="1"/>
</dbReference>
<sequence>MTERGRVDSTVTVVTRNRAHVLGHCLHALTNQSQDPARYEIVIVDDGSTDETPAVIAAVQREARCEVRAFRFPEHRGVSAARNLSIREARGEVIVFVDSDGLVPPSFLSTHLAAHRERHVICRGPIIATDSLHHPFAARWSLLDLNTSFFDTSNASVRREDLVQAGLFDEMLFHWEGIDVGLRLRRLGLRRVYRRNAPLYHYQSSVTGERLEGWLEKEEDRARSARRFFARHPTLEARLITSQTPLHRWLNGLQRGFGVVHAGNLLAWVERCRRWRIPALGRVLVGGVLTERYLSHLQLLGRDTPTQAPARLTPDGVQRQHDSDG</sequence>
<keyword evidence="3" id="KW-0808">Transferase</keyword>
<feature type="domain" description="Glycosyltransferase 2-like" evidence="2">
    <location>
        <begin position="10"/>
        <end position="130"/>
    </location>
</feature>
<dbReference type="GO" id="GO:0016740">
    <property type="term" value="F:transferase activity"/>
    <property type="evidence" value="ECO:0007669"/>
    <property type="project" value="UniProtKB-KW"/>
</dbReference>
<evidence type="ECO:0000313" key="4">
    <source>
        <dbReference type="Proteomes" id="UP000320393"/>
    </source>
</evidence>
<dbReference type="EMBL" id="VBAM01000391">
    <property type="protein sequence ID" value="TMJ08520.1"/>
    <property type="molecule type" value="Genomic_DNA"/>
</dbReference>